<feature type="domain" description="Tyr recombinase" evidence="6">
    <location>
        <begin position="165"/>
        <end position="351"/>
    </location>
</feature>
<dbReference type="AlphaFoldDB" id="A0A366IIA7"/>
<dbReference type="Pfam" id="PF26003">
    <property type="entry name" value="Integrase_N_phage"/>
    <property type="match status" value="1"/>
</dbReference>
<reference evidence="8 9" key="1">
    <citation type="submission" date="2018-06" db="EMBL/GenBank/DDBJ databases">
        <title>Freshwater and sediment microbial communities from various areas in North America, analyzing microbe dynamics in response to fracking.</title>
        <authorList>
            <person name="Lamendella R."/>
        </authorList>
    </citation>
    <scope>NUCLEOTIDE SEQUENCE [LARGE SCALE GENOMIC DNA]</scope>
    <source>
        <strain evidence="8 9">3b_TX</strain>
    </source>
</reference>
<dbReference type="InterPro" id="IPR044068">
    <property type="entry name" value="CB"/>
</dbReference>
<dbReference type="InterPro" id="IPR010998">
    <property type="entry name" value="Integrase_recombinase_N"/>
</dbReference>
<dbReference type="PANTHER" id="PTHR30349:SF64">
    <property type="entry name" value="PROPHAGE INTEGRASE INTD-RELATED"/>
    <property type="match status" value="1"/>
</dbReference>
<keyword evidence="4" id="KW-0233">DNA recombination</keyword>
<keyword evidence="3 5" id="KW-0238">DNA-binding</keyword>
<keyword evidence="9" id="KW-1185">Reference proteome</keyword>
<dbReference type="Pfam" id="PF00589">
    <property type="entry name" value="Phage_integrase"/>
    <property type="match status" value="1"/>
</dbReference>
<keyword evidence="2" id="KW-0229">DNA integration</keyword>
<comment type="caution">
    <text evidence="8">The sequence shown here is derived from an EMBL/GenBank/DDBJ whole genome shotgun (WGS) entry which is preliminary data.</text>
</comment>
<protein>
    <submittedName>
        <fullName evidence="8">Site-specific recombinase XerD</fullName>
    </submittedName>
</protein>
<feature type="domain" description="Core-binding (CB)" evidence="7">
    <location>
        <begin position="62"/>
        <end position="143"/>
    </location>
</feature>
<evidence type="ECO:0000256" key="2">
    <source>
        <dbReference type="ARBA" id="ARBA00022908"/>
    </source>
</evidence>
<evidence type="ECO:0000256" key="4">
    <source>
        <dbReference type="ARBA" id="ARBA00023172"/>
    </source>
</evidence>
<dbReference type="Gene3D" id="1.10.150.130">
    <property type="match status" value="1"/>
</dbReference>
<evidence type="ECO:0000256" key="1">
    <source>
        <dbReference type="ARBA" id="ARBA00008857"/>
    </source>
</evidence>
<accession>A0A366IIA7</accession>
<dbReference type="CDD" id="cd01189">
    <property type="entry name" value="INT_ICEBs1_C_like"/>
    <property type="match status" value="1"/>
</dbReference>
<evidence type="ECO:0000313" key="9">
    <source>
        <dbReference type="Proteomes" id="UP000253509"/>
    </source>
</evidence>
<dbReference type="InterPro" id="IPR002104">
    <property type="entry name" value="Integrase_catalytic"/>
</dbReference>
<proteinExistence type="inferred from homology"/>
<dbReference type="SUPFAM" id="SSF56349">
    <property type="entry name" value="DNA breaking-rejoining enzymes"/>
    <property type="match status" value="1"/>
</dbReference>
<dbReference type="EMBL" id="QNSB01000005">
    <property type="protein sequence ID" value="RBP71556.1"/>
    <property type="molecule type" value="Genomic_DNA"/>
</dbReference>
<dbReference type="InterPro" id="IPR013762">
    <property type="entry name" value="Integrase-like_cat_sf"/>
</dbReference>
<evidence type="ECO:0000259" key="6">
    <source>
        <dbReference type="PROSITE" id="PS51898"/>
    </source>
</evidence>
<dbReference type="InterPro" id="IPR058717">
    <property type="entry name" value="Phage_L5_Integrase_N"/>
</dbReference>
<dbReference type="InterPro" id="IPR011010">
    <property type="entry name" value="DNA_brk_join_enz"/>
</dbReference>
<dbReference type="GO" id="GO:0006310">
    <property type="term" value="P:DNA recombination"/>
    <property type="evidence" value="ECO:0007669"/>
    <property type="project" value="UniProtKB-KW"/>
</dbReference>
<evidence type="ECO:0000313" key="8">
    <source>
        <dbReference type="EMBL" id="RBP71556.1"/>
    </source>
</evidence>
<evidence type="ECO:0000256" key="5">
    <source>
        <dbReference type="PROSITE-ProRule" id="PRU01248"/>
    </source>
</evidence>
<comment type="similarity">
    <text evidence="1">Belongs to the 'phage' integrase family.</text>
</comment>
<sequence>MATIEAYETKAGKRYRVQYTKPDGNRTMKRGFATKRDANDWLAQTQVNVASGSYVAPSAGRVTVGSLWPAWYKRKSRLKKSTLRGYETAWRVHVEPVWGSRAVATIKPTAVEDWIAELSGSGKSATVVKRANGVLSGILADAVKDQRIASNPAAKPENMPKKSSRDHVYLTHQQVQTMADSADGQWSTLILFACYTGLRWGELTGLRVKALDMLRRRVRVAVNAVEVGSTIVEGEPKSWERRWVPFPKFLAPLLAQQCEGKQPDDLVFTAPLRGGFMRHPKTGKGWFHRASLAAGAEGMVIHDMRATAASLAVSAGANVKVIQRMLGHKSAAMTLDTYSDLFDDDLNAVSDALDSARSAQLSQNVSQKRVNSASE</sequence>
<dbReference type="Pfam" id="PF14659">
    <property type="entry name" value="Phage_int_SAM_3"/>
    <property type="match status" value="1"/>
</dbReference>
<dbReference type="RefSeq" id="WP_113904058.1">
    <property type="nucleotide sequence ID" value="NZ_QNSB01000005.1"/>
</dbReference>
<dbReference type="PANTHER" id="PTHR30349">
    <property type="entry name" value="PHAGE INTEGRASE-RELATED"/>
    <property type="match status" value="1"/>
</dbReference>
<dbReference type="InterPro" id="IPR050090">
    <property type="entry name" value="Tyrosine_recombinase_XerCD"/>
</dbReference>
<name>A0A366IIA7_9MICO</name>
<dbReference type="PROSITE" id="PS51900">
    <property type="entry name" value="CB"/>
    <property type="match status" value="1"/>
</dbReference>
<organism evidence="8 9">
    <name type="scientific">Brevibacterium celere</name>
    <dbReference type="NCBI Taxonomy" id="225845"/>
    <lineage>
        <taxon>Bacteria</taxon>
        <taxon>Bacillati</taxon>
        <taxon>Actinomycetota</taxon>
        <taxon>Actinomycetes</taxon>
        <taxon>Micrococcales</taxon>
        <taxon>Brevibacteriaceae</taxon>
        <taxon>Brevibacterium</taxon>
    </lineage>
</organism>
<dbReference type="Proteomes" id="UP000253509">
    <property type="component" value="Unassembled WGS sequence"/>
</dbReference>
<evidence type="ECO:0000259" key="7">
    <source>
        <dbReference type="PROSITE" id="PS51900"/>
    </source>
</evidence>
<dbReference type="PROSITE" id="PS51898">
    <property type="entry name" value="TYR_RECOMBINASE"/>
    <property type="match status" value="1"/>
</dbReference>
<gene>
    <name evidence="8" type="ORF">DFO65_105160</name>
</gene>
<dbReference type="GO" id="GO:0015074">
    <property type="term" value="P:DNA integration"/>
    <property type="evidence" value="ECO:0007669"/>
    <property type="project" value="UniProtKB-KW"/>
</dbReference>
<dbReference type="Gene3D" id="1.10.443.10">
    <property type="entry name" value="Intergrase catalytic core"/>
    <property type="match status" value="1"/>
</dbReference>
<evidence type="ECO:0000256" key="3">
    <source>
        <dbReference type="ARBA" id="ARBA00023125"/>
    </source>
</evidence>
<dbReference type="GO" id="GO:0003677">
    <property type="term" value="F:DNA binding"/>
    <property type="evidence" value="ECO:0007669"/>
    <property type="project" value="UniProtKB-UniRule"/>
</dbReference>
<dbReference type="InterPro" id="IPR004107">
    <property type="entry name" value="Integrase_SAM-like_N"/>
</dbReference>